<name>A0A4Y2IC05_ARAVE</name>
<reference evidence="5 6" key="1">
    <citation type="journal article" date="2019" name="Sci. Rep.">
        <title>Orb-weaving spider Araneus ventricosus genome elucidates the spidroin gene catalogue.</title>
        <authorList>
            <person name="Kono N."/>
            <person name="Nakamura H."/>
            <person name="Ohtoshi R."/>
            <person name="Moran D.A.P."/>
            <person name="Shinohara A."/>
            <person name="Yoshida Y."/>
            <person name="Fujiwara M."/>
            <person name="Mori M."/>
            <person name="Tomita M."/>
            <person name="Arakawa K."/>
        </authorList>
    </citation>
    <scope>NUCLEOTIDE SEQUENCE [LARGE SCALE GENOMIC DNA]</scope>
</reference>
<dbReference type="GO" id="GO:0006606">
    <property type="term" value="P:protein import into nucleus"/>
    <property type="evidence" value="ECO:0007669"/>
    <property type="project" value="TreeGrafter"/>
</dbReference>
<keyword evidence="3" id="KW-0539">Nucleus</keyword>
<sequence length="436" mass="47811">MIEEGPDPKEVASFHFVQLRTLKLVKTNEQAPKDFINVIATASKFGLLFVSIANGFKVLKLENILDLDEDKENKSIEENYFSQVVPCESPVLLSLSTDQKTLAVCLERNSKVVVDFYDIAAFADHEGTPVPFQNAQLSNNNCKLKDFLWNPVSDGIFAYCLSDGSLGVQELNGMNLTVLASLPNVGATAACWSPKGKQLVVGKKDGSFSQYKPNLQEVKKVPPPNIDEKLMVANICWLSTTQFAVLYMPPGSGVSPYLFIVSTPKGSPVVYTNYYDVCLGNSTNDSQRYFLHHESAWDILTCASTDSIEVAVLGDPPSWVQWDLREDGRILLPAKNGARYAIGAGVMYCAQRRIVISENESYPPMPIIFYLTDNGLLVSYHMVNTAPGCASLVRPSTPIDRTGERKRAGGTQIIGSTVTAPYSMPSVSKIPDANVM</sequence>
<evidence type="ECO:0000256" key="2">
    <source>
        <dbReference type="ARBA" id="ARBA00022448"/>
    </source>
</evidence>
<dbReference type="Pfam" id="PF16755">
    <property type="entry name" value="Beta-prop_NUP159_NUP214"/>
    <property type="match status" value="1"/>
</dbReference>
<evidence type="ECO:0000313" key="6">
    <source>
        <dbReference type="Proteomes" id="UP000499080"/>
    </source>
</evidence>
<evidence type="ECO:0000313" key="5">
    <source>
        <dbReference type="EMBL" id="GBM75145.1"/>
    </source>
</evidence>
<comment type="caution">
    <text evidence="5">The sequence shown here is derived from an EMBL/GenBank/DDBJ whole genome shotgun (WGS) entry which is preliminary data.</text>
</comment>
<dbReference type="PANTHER" id="PTHR23193">
    <property type="entry name" value="NUCLEAR PORE COMPLEX PROTEIN NUP"/>
    <property type="match status" value="1"/>
</dbReference>
<dbReference type="GO" id="GO:0005643">
    <property type="term" value="C:nuclear pore"/>
    <property type="evidence" value="ECO:0007669"/>
    <property type="project" value="TreeGrafter"/>
</dbReference>
<dbReference type="GO" id="GO:0008139">
    <property type="term" value="F:nuclear localization sequence binding"/>
    <property type="evidence" value="ECO:0007669"/>
    <property type="project" value="TreeGrafter"/>
</dbReference>
<keyword evidence="6" id="KW-1185">Reference proteome</keyword>
<dbReference type="InterPro" id="IPR015943">
    <property type="entry name" value="WD40/YVTN_repeat-like_dom_sf"/>
</dbReference>
<dbReference type="InterPro" id="IPR039462">
    <property type="entry name" value="Nup159/Nup146_N"/>
</dbReference>
<dbReference type="EMBL" id="BGPR01002538">
    <property type="protein sequence ID" value="GBM75145.1"/>
    <property type="molecule type" value="Genomic_DNA"/>
</dbReference>
<gene>
    <name evidence="5" type="primary">NUP214</name>
    <name evidence="5" type="ORF">AVEN_233788_1</name>
</gene>
<dbReference type="Proteomes" id="UP000499080">
    <property type="component" value="Unassembled WGS sequence"/>
</dbReference>
<proteinExistence type="predicted"/>
<protein>
    <submittedName>
        <fullName evidence="5">Nuclear pore complex protein Nup214</fullName>
    </submittedName>
</protein>
<keyword evidence="2" id="KW-0813">Transport</keyword>
<evidence type="ECO:0000259" key="4">
    <source>
        <dbReference type="Pfam" id="PF16755"/>
    </source>
</evidence>
<organism evidence="5 6">
    <name type="scientific">Araneus ventricosus</name>
    <name type="common">Orbweaver spider</name>
    <name type="synonym">Epeira ventricosa</name>
    <dbReference type="NCBI Taxonomy" id="182803"/>
    <lineage>
        <taxon>Eukaryota</taxon>
        <taxon>Metazoa</taxon>
        <taxon>Ecdysozoa</taxon>
        <taxon>Arthropoda</taxon>
        <taxon>Chelicerata</taxon>
        <taxon>Arachnida</taxon>
        <taxon>Araneae</taxon>
        <taxon>Araneomorphae</taxon>
        <taxon>Entelegynae</taxon>
        <taxon>Araneoidea</taxon>
        <taxon>Araneidae</taxon>
        <taxon>Araneus</taxon>
    </lineage>
</organism>
<dbReference type="OrthoDB" id="248320at2759"/>
<feature type="domain" description="Nucleoporin Nup159/Nup146 N-terminal" evidence="4">
    <location>
        <begin position="56"/>
        <end position="377"/>
    </location>
</feature>
<dbReference type="GO" id="GO:0006405">
    <property type="term" value="P:RNA export from nucleus"/>
    <property type="evidence" value="ECO:0007669"/>
    <property type="project" value="TreeGrafter"/>
</dbReference>
<accession>A0A4Y2IC05</accession>
<dbReference type="AlphaFoldDB" id="A0A4Y2IC05"/>
<dbReference type="Gene3D" id="2.130.10.10">
    <property type="entry name" value="YVTN repeat-like/Quinoprotein amine dehydrogenase"/>
    <property type="match status" value="1"/>
</dbReference>
<dbReference type="GO" id="GO:0017056">
    <property type="term" value="F:structural constituent of nuclear pore"/>
    <property type="evidence" value="ECO:0007669"/>
    <property type="project" value="TreeGrafter"/>
</dbReference>
<dbReference type="PANTHER" id="PTHR23193:SF46">
    <property type="entry name" value="NUCLEAR PORE COMPLEX PROTEIN NUP214"/>
    <property type="match status" value="1"/>
</dbReference>
<evidence type="ECO:0000256" key="1">
    <source>
        <dbReference type="ARBA" id="ARBA00004123"/>
    </source>
</evidence>
<dbReference type="InterPro" id="IPR026054">
    <property type="entry name" value="Nucleoporin"/>
</dbReference>
<comment type="subcellular location">
    <subcellularLocation>
        <location evidence="1">Nucleus</location>
    </subcellularLocation>
</comment>
<dbReference type="SUPFAM" id="SSF117289">
    <property type="entry name" value="Nucleoporin domain"/>
    <property type="match status" value="1"/>
</dbReference>
<evidence type="ECO:0000256" key="3">
    <source>
        <dbReference type="ARBA" id="ARBA00023242"/>
    </source>
</evidence>